<dbReference type="Pfam" id="PF05199">
    <property type="entry name" value="GMC_oxred_C"/>
    <property type="match status" value="1"/>
</dbReference>
<dbReference type="InterPro" id="IPR012132">
    <property type="entry name" value="GMC_OxRdtase"/>
</dbReference>
<dbReference type="InterPro" id="IPR000172">
    <property type="entry name" value="GMC_OxRdtase_N"/>
</dbReference>
<dbReference type="GO" id="GO:0050660">
    <property type="term" value="F:flavin adenine dinucleotide binding"/>
    <property type="evidence" value="ECO:0007669"/>
    <property type="project" value="InterPro"/>
</dbReference>
<dbReference type="GO" id="GO:0016614">
    <property type="term" value="F:oxidoreductase activity, acting on CH-OH group of donors"/>
    <property type="evidence" value="ECO:0007669"/>
    <property type="project" value="InterPro"/>
</dbReference>
<dbReference type="STRING" id="597456.A0A0L7RJT5"/>
<evidence type="ECO:0000259" key="2">
    <source>
        <dbReference type="PROSITE" id="PS00624"/>
    </source>
</evidence>
<protein>
    <submittedName>
        <fullName evidence="3">Glucose dehydrogenase [acceptor]</fullName>
    </submittedName>
</protein>
<dbReference type="PANTHER" id="PTHR11552">
    <property type="entry name" value="GLUCOSE-METHANOL-CHOLINE GMC OXIDOREDUCTASE"/>
    <property type="match status" value="1"/>
</dbReference>
<dbReference type="Gene3D" id="3.30.560.10">
    <property type="entry name" value="Glucose Oxidase, domain 3"/>
    <property type="match status" value="1"/>
</dbReference>
<sequence>MSWVPPNLASLCSPHSTVTTCQSPMFMFLALVAHLFGQSKDSYYYPSDHFHPLNSPWEFDDDGEPIKSASNIHPTVYFGNSQNKLVRYKSSLQLPTEVDPSSVKSSRRVYNLRFESEPAFSLEPNDESYKSGLVNVKVAAPTVNFARVYGFYPRRSVLSTVYDRFLAPQAMQRAYDSLAAEENAQPTVTPSPYDTWKQANNFDDRTDFTHRKKNANPRNSINFPDAGNFPAKEYDFIIVGAGSAGCVLANRLSEMKNWKILLLEAGIEEPLVADIPAFASMLQASSIDWMYRTQPEQHSCRSRRGGSCAWARGKVMGGSSTINYMIYIRGNSRDYDEWAEKGNPGWSYEEVLPYFLKSENNKDSEVVKENPYHHREGGYQSILLNAWQELGHESVDANANNQLGVMVLQMTSARGSRQSANTAFLRPVRRKRKNLTIETQSHVTRLIMDPKKKRVTGVEYTSTATGFTKRVLARKEVILSAGAINSPKILMLSGVGPKGELKKHGIEVISDLPVGRNLQDHVTMDGIVIALNETSTTKDYNMKKNDIFYYEKTKTGPLSATGGLSIGVFLQTIFQHERGLPDIQFAFDASSQTDFLVDPAEFGETAVEPLSYYDAINIRPILLSPRSRGFLVLNETDPLWGPPLIYPKYFTSYPDAEAMVEGIEAALELFNTRSFRKHGLRLIDMPLPACRHVEYSTRDYWKCVMMEYTATIYHPVGTCKMGPDWDPEAVVDPRLRVYGVSNLRVVDASIMPKIVRGNTNAPTIMIAEKASDMIKEEWLYG</sequence>
<dbReference type="Gene3D" id="3.50.50.60">
    <property type="entry name" value="FAD/NAD(P)-binding domain"/>
    <property type="match status" value="1"/>
</dbReference>
<dbReference type="SUPFAM" id="SSF54373">
    <property type="entry name" value="FAD-linked reductases, C-terminal domain"/>
    <property type="match status" value="1"/>
</dbReference>
<dbReference type="OrthoDB" id="269227at2759"/>
<name>A0A0L7RJT5_9HYME</name>
<comment type="similarity">
    <text evidence="1">Belongs to the GMC oxidoreductase family.</text>
</comment>
<organism evidence="3 4">
    <name type="scientific">Habropoda laboriosa</name>
    <dbReference type="NCBI Taxonomy" id="597456"/>
    <lineage>
        <taxon>Eukaryota</taxon>
        <taxon>Metazoa</taxon>
        <taxon>Ecdysozoa</taxon>
        <taxon>Arthropoda</taxon>
        <taxon>Hexapoda</taxon>
        <taxon>Insecta</taxon>
        <taxon>Pterygota</taxon>
        <taxon>Neoptera</taxon>
        <taxon>Endopterygota</taxon>
        <taxon>Hymenoptera</taxon>
        <taxon>Apocrita</taxon>
        <taxon>Aculeata</taxon>
        <taxon>Apoidea</taxon>
        <taxon>Anthophila</taxon>
        <taxon>Apidae</taxon>
        <taxon>Habropoda</taxon>
    </lineage>
</organism>
<keyword evidence="4" id="KW-1185">Reference proteome</keyword>
<dbReference type="InterPro" id="IPR007867">
    <property type="entry name" value="GMC_OxRtase_C"/>
</dbReference>
<dbReference type="Pfam" id="PF00732">
    <property type="entry name" value="GMC_oxred_N"/>
    <property type="match status" value="1"/>
</dbReference>
<dbReference type="PROSITE" id="PS00624">
    <property type="entry name" value="GMC_OXRED_2"/>
    <property type="match status" value="1"/>
</dbReference>
<dbReference type="SUPFAM" id="SSF51905">
    <property type="entry name" value="FAD/NAD(P)-binding domain"/>
    <property type="match status" value="1"/>
</dbReference>
<proteinExistence type="inferred from homology"/>
<dbReference type="EMBL" id="KQ414579">
    <property type="protein sequence ID" value="KOC71130.1"/>
    <property type="molecule type" value="Genomic_DNA"/>
</dbReference>
<accession>A0A0L7RJT5</accession>
<evidence type="ECO:0000256" key="1">
    <source>
        <dbReference type="ARBA" id="ARBA00010790"/>
    </source>
</evidence>
<feature type="domain" description="Glucose-methanol-choline oxidoreductase N-terminal" evidence="2">
    <location>
        <begin position="482"/>
        <end position="496"/>
    </location>
</feature>
<evidence type="ECO:0000313" key="3">
    <source>
        <dbReference type="EMBL" id="KOC71130.1"/>
    </source>
</evidence>
<reference evidence="3 4" key="1">
    <citation type="submission" date="2015-07" db="EMBL/GenBank/DDBJ databases">
        <title>The genome of Habropoda laboriosa.</title>
        <authorList>
            <person name="Pan H."/>
            <person name="Kapheim K."/>
        </authorList>
    </citation>
    <scope>NUCLEOTIDE SEQUENCE [LARGE SCALE GENOMIC DNA]</scope>
    <source>
        <strain evidence="3">0110345459</strain>
    </source>
</reference>
<evidence type="ECO:0000313" key="4">
    <source>
        <dbReference type="Proteomes" id="UP000053825"/>
    </source>
</evidence>
<dbReference type="AlphaFoldDB" id="A0A0L7RJT5"/>
<dbReference type="Proteomes" id="UP000053825">
    <property type="component" value="Unassembled WGS sequence"/>
</dbReference>
<gene>
    <name evidence="3" type="ORF">WH47_01773</name>
</gene>
<dbReference type="PANTHER" id="PTHR11552:SF154">
    <property type="entry name" value="FI04917P"/>
    <property type="match status" value="1"/>
</dbReference>
<dbReference type="InterPro" id="IPR036188">
    <property type="entry name" value="FAD/NAD-bd_sf"/>
</dbReference>